<dbReference type="GeneTree" id="ENSGT00980000198573"/>
<name>A0A3B4FF57_9CICH</name>
<dbReference type="Ensembl" id="ENSPNYT00000008550.1">
    <property type="protein sequence ID" value="ENSPNYP00000008349.1"/>
    <property type="gene ID" value="ENSPNYG00000006402.1"/>
</dbReference>
<evidence type="ECO:0000259" key="1">
    <source>
        <dbReference type="PROSITE" id="PS50878"/>
    </source>
</evidence>
<accession>A0A3B4FF57</accession>
<dbReference type="STRING" id="303518.ENSPNYP00000008349"/>
<dbReference type="PANTHER" id="PTHR33332">
    <property type="entry name" value="REVERSE TRANSCRIPTASE DOMAIN-CONTAINING PROTEIN"/>
    <property type="match status" value="1"/>
</dbReference>
<organism evidence="2">
    <name type="scientific">Pundamilia nyererei</name>
    <dbReference type="NCBI Taxonomy" id="303518"/>
    <lineage>
        <taxon>Eukaryota</taxon>
        <taxon>Metazoa</taxon>
        <taxon>Chordata</taxon>
        <taxon>Craniata</taxon>
        <taxon>Vertebrata</taxon>
        <taxon>Euteleostomi</taxon>
        <taxon>Actinopterygii</taxon>
        <taxon>Neopterygii</taxon>
        <taxon>Teleostei</taxon>
        <taxon>Neoteleostei</taxon>
        <taxon>Acanthomorphata</taxon>
        <taxon>Ovalentaria</taxon>
        <taxon>Cichlomorphae</taxon>
        <taxon>Cichliformes</taxon>
        <taxon>Cichlidae</taxon>
        <taxon>African cichlids</taxon>
        <taxon>Pseudocrenilabrinae</taxon>
        <taxon>Haplochromini</taxon>
        <taxon>Pundamilia</taxon>
    </lineage>
</organism>
<dbReference type="SUPFAM" id="SSF56672">
    <property type="entry name" value="DNA/RNA polymerases"/>
    <property type="match status" value="1"/>
</dbReference>
<sequence length="163" mass="18510">AVLVLHCSGLYLSPSLPLHTRCETTSLLVLYLINYVQNQQRTRVNYGVPQGSVLGPILFTLYMLPLGSIIRRHSIHFHCFADDTQLYLSMKPDNTHQLVKLQQCLKDIKTWMTSDFLLLNSDQTEVIVLGPENLRNMVSKQILTLDGRRVCVWDGLVVWLGGS</sequence>
<feature type="domain" description="Reverse transcriptase" evidence="1">
    <location>
        <begin position="1"/>
        <end position="158"/>
    </location>
</feature>
<dbReference type="InterPro" id="IPR043502">
    <property type="entry name" value="DNA/RNA_pol_sf"/>
</dbReference>
<protein>
    <recommendedName>
        <fullName evidence="1">Reverse transcriptase domain-containing protein</fullName>
    </recommendedName>
</protein>
<dbReference type="AlphaFoldDB" id="A0A3B4FF57"/>
<proteinExistence type="predicted"/>
<reference evidence="2" key="1">
    <citation type="submission" date="2023-09" db="UniProtKB">
        <authorList>
            <consortium name="Ensembl"/>
        </authorList>
    </citation>
    <scope>IDENTIFICATION</scope>
</reference>
<evidence type="ECO:0000313" key="2">
    <source>
        <dbReference type="Ensembl" id="ENSPNYP00000008349.1"/>
    </source>
</evidence>
<dbReference type="InterPro" id="IPR000477">
    <property type="entry name" value="RT_dom"/>
</dbReference>
<dbReference type="Pfam" id="PF00078">
    <property type="entry name" value="RVT_1"/>
    <property type="match status" value="1"/>
</dbReference>
<dbReference type="PROSITE" id="PS50878">
    <property type="entry name" value="RT_POL"/>
    <property type="match status" value="1"/>
</dbReference>